<dbReference type="InterPro" id="IPR001782">
    <property type="entry name" value="Flag_FlgI"/>
</dbReference>
<evidence type="ECO:0000256" key="6">
    <source>
        <dbReference type="ARBA" id="ARBA00023143"/>
    </source>
</evidence>
<dbReference type="HAMAP" id="MF_00416">
    <property type="entry name" value="FlgI"/>
    <property type="match status" value="1"/>
</dbReference>
<dbReference type="GO" id="GO:0005198">
    <property type="term" value="F:structural molecule activity"/>
    <property type="evidence" value="ECO:0007669"/>
    <property type="project" value="InterPro"/>
</dbReference>
<dbReference type="PANTHER" id="PTHR30381">
    <property type="entry name" value="FLAGELLAR P-RING PERIPLASMIC PROTEIN FLGI"/>
    <property type="match status" value="1"/>
</dbReference>
<dbReference type="PANTHER" id="PTHR30381:SF0">
    <property type="entry name" value="FLAGELLAR P-RING PROTEIN"/>
    <property type="match status" value="1"/>
</dbReference>
<gene>
    <name evidence="8" type="primary">flgI</name>
    <name evidence="9" type="ORF">FHS81_000081</name>
</gene>
<evidence type="ECO:0000256" key="2">
    <source>
        <dbReference type="ARBA" id="ARBA00004117"/>
    </source>
</evidence>
<name>A0A7W6EEZ3_9HYPH</name>
<dbReference type="RefSeq" id="WP_183750079.1">
    <property type="nucleotide sequence ID" value="NZ_JACICC010000001.1"/>
</dbReference>
<proteinExistence type="inferred from homology"/>
<dbReference type="GO" id="GO:0071973">
    <property type="term" value="P:bacterial-type flagellum-dependent cell motility"/>
    <property type="evidence" value="ECO:0007669"/>
    <property type="project" value="InterPro"/>
</dbReference>
<comment type="subcellular location">
    <subcellularLocation>
        <location evidence="2 8">Bacterial flagellum basal body</location>
    </subcellularLocation>
</comment>
<dbReference type="PRINTS" id="PR01010">
    <property type="entry name" value="FLGPRINGFLGI"/>
</dbReference>
<accession>A0A7W6EEZ3</accession>
<dbReference type="AlphaFoldDB" id="A0A7W6EEZ3"/>
<reference evidence="9 10" key="1">
    <citation type="submission" date="2020-08" db="EMBL/GenBank/DDBJ databases">
        <title>Genomic Encyclopedia of Type Strains, Phase IV (KMG-IV): sequencing the most valuable type-strain genomes for metagenomic binning, comparative biology and taxonomic classification.</title>
        <authorList>
            <person name="Goeker M."/>
        </authorList>
    </citation>
    <scope>NUCLEOTIDE SEQUENCE [LARGE SCALE GENOMIC DNA]</scope>
    <source>
        <strain evidence="9 10">DSM 28760</strain>
    </source>
</reference>
<keyword evidence="5" id="KW-0574">Periplasm</keyword>
<comment type="similarity">
    <text evidence="8">Belongs to the FlgI family.</text>
</comment>
<evidence type="ECO:0000256" key="7">
    <source>
        <dbReference type="ARBA" id="ARBA00032344"/>
    </source>
</evidence>
<keyword evidence="4 8" id="KW-0732">Signal</keyword>
<evidence type="ECO:0000256" key="5">
    <source>
        <dbReference type="ARBA" id="ARBA00022764"/>
    </source>
</evidence>
<organism evidence="9 10">
    <name type="scientific">Pseudochelatococcus contaminans</name>
    <dbReference type="NCBI Taxonomy" id="1538103"/>
    <lineage>
        <taxon>Bacteria</taxon>
        <taxon>Pseudomonadati</taxon>
        <taxon>Pseudomonadota</taxon>
        <taxon>Alphaproteobacteria</taxon>
        <taxon>Hyphomicrobiales</taxon>
        <taxon>Chelatococcaceae</taxon>
        <taxon>Pseudochelatococcus</taxon>
    </lineage>
</organism>
<comment type="function">
    <text evidence="1 8">Assembles around the rod to form the L-ring and probably protects the motor/basal body from shearing forces during rotation.</text>
</comment>
<keyword evidence="9" id="KW-0282">Flagellum</keyword>
<evidence type="ECO:0000313" key="9">
    <source>
        <dbReference type="EMBL" id="MBB3808027.1"/>
    </source>
</evidence>
<keyword evidence="9" id="KW-0966">Cell projection</keyword>
<evidence type="ECO:0000313" key="10">
    <source>
        <dbReference type="Proteomes" id="UP000537592"/>
    </source>
</evidence>
<dbReference type="GO" id="GO:0030288">
    <property type="term" value="C:outer membrane-bounded periplasmic space"/>
    <property type="evidence" value="ECO:0007669"/>
    <property type="project" value="InterPro"/>
</dbReference>
<keyword evidence="10" id="KW-1185">Reference proteome</keyword>
<sequence precursor="true">MLRCILAALIVIQPLAAFANTRIKDVTTLQGVRDNQLVGYGLVMGLQGTGDSLRNSPFTEQALQSMLERMGINVRSSTLRTRNVAAVMVTADIPAFAAPGNRIDVTVSSLGDAQSLKGGTLLVTPLMGGDGMNYAVAQGPIAVSGFSVGGEAEILTQGVATAGRIPNGALVERPLPGRFNDVGQLVLDLRNPDFNTAARIADAINRYTRKHLKIATAHVRDHRSVVVRRPPKISAARFMAAIGNLTVSPDVPAKVVVDQRTGTIVIGRDVTVSTVALTHGNLTLRVTELPQASQPAPFSDGETVIEPRTIVSTEQEEGQLAIVRGTSLQSLVQGLNRLGLKPTDIISILQTIKTAGALQADLIVQ</sequence>
<evidence type="ECO:0000256" key="1">
    <source>
        <dbReference type="ARBA" id="ARBA00002591"/>
    </source>
</evidence>
<dbReference type="Pfam" id="PF02119">
    <property type="entry name" value="FlgI"/>
    <property type="match status" value="1"/>
</dbReference>
<feature type="signal peptide" evidence="8">
    <location>
        <begin position="1"/>
        <end position="19"/>
    </location>
</feature>
<evidence type="ECO:0000256" key="8">
    <source>
        <dbReference type="HAMAP-Rule" id="MF_00416"/>
    </source>
</evidence>
<dbReference type="EMBL" id="JACICC010000001">
    <property type="protein sequence ID" value="MBB3808027.1"/>
    <property type="molecule type" value="Genomic_DNA"/>
</dbReference>
<feature type="chain" id="PRO_5031634672" description="Flagellar P-ring protein" evidence="8">
    <location>
        <begin position="20"/>
        <end position="365"/>
    </location>
</feature>
<keyword evidence="6 8" id="KW-0975">Bacterial flagellum</keyword>
<dbReference type="NCBIfam" id="NF003676">
    <property type="entry name" value="PRK05303.1"/>
    <property type="match status" value="1"/>
</dbReference>
<evidence type="ECO:0000256" key="3">
    <source>
        <dbReference type="ARBA" id="ARBA00019515"/>
    </source>
</evidence>
<dbReference type="Proteomes" id="UP000537592">
    <property type="component" value="Unassembled WGS sequence"/>
</dbReference>
<protein>
    <recommendedName>
        <fullName evidence="3 8">Flagellar P-ring protein</fullName>
    </recommendedName>
    <alternativeName>
        <fullName evidence="7 8">Basal body P-ring protein</fullName>
    </alternativeName>
</protein>
<evidence type="ECO:0000256" key="4">
    <source>
        <dbReference type="ARBA" id="ARBA00022729"/>
    </source>
</evidence>
<dbReference type="NCBIfam" id="NF009430">
    <property type="entry name" value="PRK12789.1"/>
    <property type="match status" value="1"/>
</dbReference>
<keyword evidence="9" id="KW-0969">Cilium</keyword>
<comment type="subunit">
    <text evidence="8">The basal body constitutes a major portion of the flagellar organelle and consists of four rings (L,P,S, and M) mounted on a central rod.</text>
</comment>
<dbReference type="GO" id="GO:0009428">
    <property type="term" value="C:bacterial-type flagellum basal body, distal rod, P ring"/>
    <property type="evidence" value="ECO:0007669"/>
    <property type="project" value="InterPro"/>
</dbReference>
<comment type="caution">
    <text evidence="9">The sequence shown here is derived from an EMBL/GenBank/DDBJ whole genome shotgun (WGS) entry which is preliminary data.</text>
</comment>